<reference evidence="4" key="1">
    <citation type="submission" date="2018-06" db="EMBL/GenBank/DDBJ databases">
        <authorList>
            <person name="Zhirakovskaya E."/>
        </authorList>
    </citation>
    <scope>NUCLEOTIDE SEQUENCE</scope>
</reference>
<protein>
    <submittedName>
        <fullName evidence="4">Phosphotransferase involved in threonylcarbamoyladenosine t(6)A37 formation in tRNA</fullName>
    </submittedName>
</protein>
<evidence type="ECO:0000259" key="3">
    <source>
        <dbReference type="Pfam" id="PF01636"/>
    </source>
</evidence>
<accession>A0A3B1AQW5</accession>
<name>A0A3B1AQW5_9ZZZZ</name>
<dbReference type="EMBL" id="UOFX01000011">
    <property type="protein sequence ID" value="VAX06122.1"/>
    <property type="molecule type" value="Genomic_DNA"/>
</dbReference>
<dbReference type="InterPro" id="IPR011009">
    <property type="entry name" value="Kinase-like_dom_sf"/>
</dbReference>
<dbReference type="PANTHER" id="PTHR33540:SF1">
    <property type="entry name" value="N-ACETYLMURAMATE_N-ACETYLGLUCOSAMINE KINASE"/>
    <property type="match status" value="1"/>
</dbReference>
<keyword evidence="1" id="KW-0547">Nucleotide-binding</keyword>
<dbReference type="InterPro" id="IPR002575">
    <property type="entry name" value="Aminoglycoside_PTrfase"/>
</dbReference>
<organism evidence="4">
    <name type="scientific">hydrothermal vent metagenome</name>
    <dbReference type="NCBI Taxonomy" id="652676"/>
    <lineage>
        <taxon>unclassified sequences</taxon>
        <taxon>metagenomes</taxon>
        <taxon>ecological metagenomes</taxon>
    </lineage>
</organism>
<keyword evidence="2" id="KW-0067">ATP-binding</keyword>
<dbReference type="Gene3D" id="3.30.200.20">
    <property type="entry name" value="Phosphorylase Kinase, domain 1"/>
    <property type="match status" value="1"/>
</dbReference>
<keyword evidence="4" id="KW-0808">Transferase</keyword>
<feature type="domain" description="Aminoglycoside phosphotransferase" evidence="3">
    <location>
        <begin position="22"/>
        <end position="236"/>
    </location>
</feature>
<dbReference type="AlphaFoldDB" id="A0A3B1AQW5"/>
<proteinExistence type="predicted"/>
<dbReference type="Pfam" id="PF01636">
    <property type="entry name" value="APH"/>
    <property type="match status" value="1"/>
</dbReference>
<evidence type="ECO:0000313" key="4">
    <source>
        <dbReference type="EMBL" id="VAX06122.1"/>
    </source>
</evidence>
<dbReference type="SUPFAM" id="SSF56112">
    <property type="entry name" value="Protein kinase-like (PK-like)"/>
    <property type="match status" value="1"/>
</dbReference>
<sequence length="332" mass="37770">MPTRTQLLHNWLSGPAGLTSFTLKPASGDASFRRYFRVSYDGKSRIVMDAPPEQEDCRPFVAIAQRLRAAGLNVPTVHHQDLEQGFLLLDDLGSILYLDVLDEDNADQLYGDAMQALVVIQGKVSGERLPLYDRALLLQEMELFREWLVQKHLRLELSAKDQDMLDQVFDVLADSALEQPCVCVHRDYHSRNLMRAEPNPGILDFQDAVYGPVTYDLVSLLRDCYIRWPVEQVENWAMRHFKLAVQNGVLDAGQEADFLPWFDLMGAQRQLKAAGIFARLNQRDGKSGYLMDIPRTLGYIVDIAPRYPELCGLASLITDRVLPKFDYEPVDK</sequence>
<evidence type="ECO:0000256" key="2">
    <source>
        <dbReference type="ARBA" id="ARBA00022840"/>
    </source>
</evidence>
<dbReference type="Gene3D" id="3.90.1200.10">
    <property type="match status" value="1"/>
</dbReference>
<evidence type="ECO:0000256" key="1">
    <source>
        <dbReference type="ARBA" id="ARBA00022741"/>
    </source>
</evidence>
<dbReference type="PANTHER" id="PTHR33540">
    <property type="entry name" value="TRNA THREONYLCARBAMOYLADENOSINE BIOSYNTHESIS PROTEIN TSAE"/>
    <property type="match status" value="1"/>
</dbReference>
<dbReference type="GO" id="GO:0016740">
    <property type="term" value="F:transferase activity"/>
    <property type="evidence" value="ECO:0007669"/>
    <property type="project" value="UniProtKB-KW"/>
</dbReference>
<gene>
    <name evidence="4" type="ORF">MNBD_GAMMA26-930</name>
</gene>
<dbReference type="GO" id="GO:0005524">
    <property type="term" value="F:ATP binding"/>
    <property type="evidence" value="ECO:0007669"/>
    <property type="project" value="UniProtKB-KW"/>
</dbReference>